<dbReference type="PANTHER" id="PTHR30482">
    <property type="entry name" value="HIGH-AFFINITY BRANCHED-CHAIN AMINO ACID TRANSPORT SYSTEM PERMEASE"/>
    <property type="match status" value="1"/>
</dbReference>
<evidence type="ECO:0000313" key="7">
    <source>
        <dbReference type="EMBL" id="CAB4859574.1"/>
    </source>
</evidence>
<keyword evidence="5 6" id="KW-0472">Membrane</keyword>
<dbReference type="EMBL" id="CAFBLS010000009">
    <property type="protein sequence ID" value="CAB4859574.1"/>
    <property type="molecule type" value="Genomic_DNA"/>
</dbReference>
<accession>A0A6J7CRW4</accession>
<evidence type="ECO:0000256" key="2">
    <source>
        <dbReference type="ARBA" id="ARBA00022475"/>
    </source>
</evidence>
<evidence type="ECO:0000256" key="1">
    <source>
        <dbReference type="ARBA" id="ARBA00004651"/>
    </source>
</evidence>
<dbReference type="InterPro" id="IPR001851">
    <property type="entry name" value="ABC_transp_permease"/>
</dbReference>
<feature type="transmembrane region" description="Helical" evidence="6">
    <location>
        <begin position="78"/>
        <end position="97"/>
    </location>
</feature>
<keyword evidence="3 6" id="KW-0812">Transmembrane</keyword>
<feature type="transmembrane region" description="Helical" evidence="6">
    <location>
        <begin position="26"/>
        <end position="46"/>
    </location>
</feature>
<feature type="transmembrane region" description="Helical" evidence="6">
    <location>
        <begin position="275"/>
        <end position="302"/>
    </location>
</feature>
<dbReference type="GO" id="GO:0005886">
    <property type="term" value="C:plasma membrane"/>
    <property type="evidence" value="ECO:0007669"/>
    <property type="project" value="UniProtKB-SubCell"/>
</dbReference>
<protein>
    <submittedName>
        <fullName evidence="7">Unannotated protein</fullName>
    </submittedName>
</protein>
<dbReference type="AlphaFoldDB" id="A0A6J7CRW4"/>
<gene>
    <name evidence="7" type="ORF">UFOPK3402_00136</name>
</gene>
<evidence type="ECO:0000256" key="5">
    <source>
        <dbReference type="ARBA" id="ARBA00023136"/>
    </source>
</evidence>
<keyword evidence="2" id="KW-1003">Cell membrane</keyword>
<name>A0A6J7CRW4_9ZZZZ</name>
<proteinExistence type="predicted"/>
<feature type="transmembrane region" description="Helical" evidence="6">
    <location>
        <begin position="188"/>
        <end position="205"/>
    </location>
</feature>
<reference evidence="7" key="1">
    <citation type="submission" date="2020-05" db="EMBL/GenBank/DDBJ databases">
        <authorList>
            <person name="Chiriac C."/>
            <person name="Salcher M."/>
            <person name="Ghai R."/>
            <person name="Kavagutti S V."/>
        </authorList>
    </citation>
    <scope>NUCLEOTIDE SEQUENCE</scope>
</reference>
<dbReference type="PANTHER" id="PTHR30482:SF1">
    <property type="entry name" value="BRANCHED-CHAIN AMINO ACID TRANSPORT PERMEASE PROTEIN LIVM-RELATED"/>
    <property type="match status" value="1"/>
</dbReference>
<feature type="transmembrane region" description="Helical" evidence="6">
    <location>
        <begin position="52"/>
        <end position="71"/>
    </location>
</feature>
<evidence type="ECO:0000256" key="4">
    <source>
        <dbReference type="ARBA" id="ARBA00022989"/>
    </source>
</evidence>
<dbReference type="GO" id="GO:0015658">
    <property type="term" value="F:branched-chain amino acid transmembrane transporter activity"/>
    <property type="evidence" value="ECO:0007669"/>
    <property type="project" value="InterPro"/>
</dbReference>
<comment type="subcellular location">
    <subcellularLocation>
        <location evidence="1">Cell membrane</location>
        <topology evidence="1">Multi-pass membrane protein</topology>
    </subcellularLocation>
</comment>
<dbReference type="CDD" id="cd06581">
    <property type="entry name" value="TM_PBP1_LivM_like"/>
    <property type="match status" value="1"/>
</dbReference>
<evidence type="ECO:0000256" key="3">
    <source>
        <dbReference type="ARBA" id="ARBA00022692"/>
    </source>
</evidence>
<keyword evidence="4 6" id="KW-1133">Transmembrane helix</keyword>
<feature type="transmembrane region" description="Helical" evidence="6">
    <location>
        <begin position="314"/>
        <end position="337"/>
    </location>
</feature>
<feature type="transmembrane region" description="Helical" evidence="6">
    <location>
        <begin position="117"/>
        <end position="138"/>
    </location>
</feature>
<dbReference type="Pfam" id="PF02653">
    <property type="entry name" value="BPD_transp_2"/>
    <property type="match status" value="1"/>
</dbReference>
<feature type="transmembrane region" description="Helical" evidence="6">
    <location>
        <begin position="236"/>
        <end position="255"/>
    </location>
</feature>
<organism evidence="7">
    <name type="scientific">freshwater metagenome</name>
    <dbReference type="NCBI Taxonomy" id="449393"/>
    <lineage>
        <taxon>unclassified sequences</taxon>
        <taxon>metagenomes</taxon>
        <taxon>ecological metagenomes</taxon>
    </lineage>
</organism>
<feature type="transmembrane region" description="Helical" evidence="6">
    <location>
        <begin position="150"/>
        <end position="168"/>
    </location>
</feature>
<dbReference type="InterPro" id="IPR043428">
    <property type="entry name" value="LivM-like"/>
</dbReference>
<evidence type="ECO:0000256" key="6">
    <source>
        <dbReference type="SAM" id="Phobius"/>
    </source>
</evidence>
<sequence length="367" mass="39042">MIDRTATSDEVALSAPRGLWYRLGPIWSLISLLAIVYLVTLVNSFLGDSVQVQLQYALVNLIIVVALQIFIGTSGVLSFGHVAFVAVGAWTVGLLTIEPELKRNLLPDLFPFLFDLNAPWFVAVLIGGIVGGLLALVVSPVLMRLNGLQAGIATFALLGVVNQVLTYWSSIGPRSGQSMVGIPDVLNLQTTMLFAMAAIVAAWLFQRTKPSRLLRAAREDGIAAASSGINVVSQRIIVFAVSGIVAGVAGGLFALTNRVVQSSQLNIELTFITLAMLVLGGMLSLSGAVIGTLVFSLVDVLLVRMQNGLEIGNFIVTVPQGARAIVLGLILVGMLLFRPSGITGGREFVWPFRKDRPLPGMPPTNEA</sequence>